<reference evidence="2" key="1">
    <citation type="journal article" date="2007" name="Plant Cell">
        <title>Dothideomycete-plant interactions illuminated by genome sequencing and EST analysis of the wheat pathogen Stagonospora nodorum.</title>
        <authorList>
            <person name="Hane J.K."/>
            <person name="Lowe R.G."/>
            <person name="Solomon P.S."/>
            <person name="Tan K.C."/>
            <person name="Schoch C.L."/>
            <person name="Spatafora J.W."/>
            <person name="Crous P.W."/>
            <person name="Kodira C."/>
            <person name="Birren B.W."/>
            <person name="Galagan J.E."/>
            <person name="Torriani S.F."/>
            <person name="McDonald B.A."/>
            <person name="Oliver R.P."/>
        </authorList>
    </citation>
    <scope>NUCLEOTIDE SEQUENCE [LARGE SCALE GENOMIC DNA]</scope>
    <source>
        <strain evidence="2">SN15 / ATCC MYA-4574 / FGSC 10173</strain>
    </source>
</reference>
<name>A9JX30_PHANO</name>
<sequence length="123" mass="13521">MFLIACLVDRHHESWACLVANMVDNFEQDVGKEDLNAHGLLCDSCKQVSFDSDSSPDTISREEILSGCHPLAQRLSTRIAKRPCSLGLLTEPEPKTEVGRSCCLLFGYLCDIFGACIPMDVDG</sequence>
<dbReference type="EMBL" id="CH445329">
    <property type="protein sequence ID" value="EDP89889.1"/>
    <property type="molecule type" value="Genomic_DNA"/>
</dbReference>
<dbReference type="VEuPathDB" id="FungiDB:JI435_200330"/>
<protein>
    <submittedName>
        <fullName evidence="1">Uncharacterized protein</fullName>
    </submittedName>
</protein>
<organism evidence="1 2">
    <name type="scientific">Phaeosphaeria nodorum (strain SN15 / ATCC MYA-4574 / FGSC 10173)</name>
    <name type="common">Glume blotch fungus</name>
    <name type="synonym">Parastagonospora nodorum</name>
    <dbReference type="NCBI Taxonomy" id="321614"/>
    <lineage>
        <taxon>Eukaryota</taxon>
        <taxon>Fungi</taxon>
        <taxon>Dikarya</taxon>
        <taxon>Ascomycota</taxon>
        <taxon>Pezizomycotina</taxon>
        <taxon>Dothideomycetes</taxon>
        <taxon>Pleosporomycetidae</taxon>
        <taxon>Pleosporales</taxon>
        <taxon>Pleosporineae</taxon>
        <taxon>Phaeosphaeriaceae</taxon>
        <taxon>Parastagonospora</taxon>
    </lineage>
</organism>
<dbReference type="InParanoid" id="A9JX30"/>
<gene>
    <name evidence="1" type="ORF">SNOG_20033</name>
</gene>
<dbReference type="KEGG" id="pno:SNOG_20033"/>
<proteinExistence type="predicted"/>
<dbReference type="RefSeq" id="XP_001793958.1">
    <property type="nucleotide sequence ID" value="XM_001793906.1"/>
</dbReference>
<accession>A9JX30</accession>
<dbReference type="AlphaFoldDB" id="A9JX30"/>
<evidence type="ECO:0000313" key="2">
    <source>
        <dbReference type="Proteomes" id="UP000001055"/>
    </source>
</evidence>
<dbReference type="GeneID" id="5970821"/>
<dbReference type="Proteomes" id="UP000001055">
    <property type="component" value="Unassembled WGS sequence"/>
</dbReference>
<evidence type="ECO:0000313" key="1">
    <source>
        <dbReference type="EMBL" id="EDP89889.1"/>
    </source>
</evidence>